<dbReference type="EMBL" id="GGEC01074443">
    <property type="protein sequence ID" value="MBX54927.1"/>
    <property type="molecule type" value="Transcribed_RNA"/>
</dbReference>
<reference evidence="1" key="1">
    <citation type="submission" date="2018-02" db="EMBL/GenBank/DDBJ databases">
        <title>Rhizophora mucronata_Transcriptome.</title>
        <authorList>
            <person name="Meera S.P."/>
            <person name="Sreeshan A."/>
            <person name="Augustine A."/>
        </authorList>
    </citation>
    <scope>NUCLEOTIDE SEQUENCE</scope>
    <source>
        <tissue evidence="1">Leaf</tissue>
    </source>
</reference>
<accession>A0A2P2PJM8</accession>
<protein>
    <submittedName>
        <fullName evidence="1">Uncharacterized protein</fullName>
    </submittedName>
</protein>
<organism evidence="1">
    <name type="scientific">Rhizophora mucronata</name>
    <name type="common">Asiatic mangrove</name>
    <dbReference type="NCBI Taxonomy" id="61149"/>
    <lineage>
        <taxon>Eukaryota</taxon>
        <taxon>Viridiplantae</taxon>
        <taxon>Streptophyta</taxon>
        <taxon>Embryophyta</taxon>
        <taxon>Tracheophyta</taxon>
        <taxon>Spermatophyta</taxon>
        <taxon>Magnoliopsida</taxon>
        <taxon>eudicotyledons</taxon>
        <taxon>Gunneridae</taxon>
        <taxon>Pentapetalae</taxon>
        <taxon>rosids</taxon>
        <taxon>fabids</taxon>
        <taxon>Malpighiales</taxon>
        <taxon>Rhizophoraceae</taxon>
        <taxon>Rhizophora</taxon>
    </lineage>
</organism>
<name>A0A2P2PJM8_RHIMU</name>
<evidence type="ECO:0000313" key="1">
    <source>
        <dbReference type="EMBL" id="MBX54927.1"/>
    </source>
</evidence>
<sequence length="40" mass="4554">MLSRNTFLCLLAPPFPRPLPPLPRPDIFFLGKSPKSVQDF</sequence>
<dbReference type="AlphaFoldDB" id="A0A2P2PJM8"/>
<proteinExistence type="predicted"/>